<dbReference type="PANTHER" id="PTHR11439:SF444">
    <property type="entry name" value="HELICASE ATP-BINDING DOMAIN-CONTAINING PROTEIN"/>
    <property type="match status" value="1"/>
</dbReference>
<name>A0A1S3YQ57_TOBAC</name>
<organism evidence="2">
    <name type="scientific">Nicotiana tabacum</name>
    <name type="common">Common tobacco</name>
    <dbReference type="NCBI Taxonomy" id="4097"/>
    <lineage>
        <taxon>Eukaryota</taxon>
        <taxon>Viridiplantae</taxon>
        <taxon>Streptophyta</taxon>
        <taxon>Embryophyta</taxon>
        <taxon>Tracheophyta</taxon>
        <taxon>Spermatophyta</taxon>
        <taxon>Magnoliopsida</taxon>
        <taxon>eudicotyledons</taxon>
        <taxon>Gunneridae</taxon>
        <taxon>Pentapetalae</taxon>
        <taxon>asterids</taxon>
        <taxon>lamiids</taxon>
        <taxon>Solanales</taxon>
        <taxon>Solanaceae</taxon>
        <taxon>Nicotianoideae</taxon>
        <taxon>Nicotianeae</taxon>
        <taxon>Nicotiana</taxon>
    </lineage>
</organism>
<sequence>MVTVWSVVALAAASGWFIFQIDVHNAFLQGDLLEEVYMQIPDGFASQGECHQKKACRLHKSLYGLKQAPRQMNLKLTSALKDMGFVQSHYDYSLFTQKVSELGLASGKPIATPLEFNHKLTSVAFDEFMNKEEASIDAQLEDPGSYQRLVGRLLYLTMTRLDIAFVVQVLSQHMHAPKQSHMEAAIRVVKYIKRTAGLGLFMPAKSNKELVAYCDSDWGSCVETRKSITGYIVKFGEAVISWKSKKQSTVSKSSAE</sequence>
<evidence type="ECO:0000259" key="1">
    <source>
        <dbReference type="Pfam" id="PF07727"/>
    </source>
</evidence>
<protein>
    <submittedName>
        <fullName evidence="2">Uncharacterized mitochondrial protein AtMg00810-like</fullName>
    </submittedName>
</protein>
<proteinExistence type="predicted"/>
<dbReference type="InterPro" id="IPR043502">
    <property type="entry name" value="DNA/RNA_pol_sf"/>
</dbReference>
<dbReference type="OrthoDB" id="414945at2759"/>
<dbReference type="OMA" id="FASQGEC"/>
<dbReference type="SUPFAM" id="SSF56672">
    <property type="entry name" value="DNA/RNA polymerases"/>
    <property type="match status" value="1"/>
</dbReference>
<dbReference type="CDD" id="cd09272">
    <property type="entry name" value="RNase_HI_RT_Ty1"/>
    <property type="match status" value="1"/>
</dbReference>
<dbReference type="STRING" id="4097.A0A1S3YQ57"/>
<evidence type="ECO:0000313" key="2">
    <source>
        <dbReference type="RefSeq" id="XP_016454344.1"/>
    </source>
</evidence>
<gene>
    <name evidence="2" type="primary">LOC107778567</name>
</gene>
<dbReference type="AlphaFoldDB" id="A0A1S3YQ57"/>
<feature type="domain" description="Reverse transcriptase Ty1/copia-type" evidence="1">
    <location>
        <begin position="7"/>
        <end position="99"/>
    </location>
</feature>
<accession>A0A1S3YQ57</accession>
<dbReference type="RefSeq" id="XP_016454344.1">
    <property type="nucleotide sequence ID" value="XM_016598858.1"/>
</dbReference>
<dbReference type="Pfam" id="PF07727">
    <property type="entry name" value="RVT_2"/>
    <property type="match status" value="1"/>
</dbReference>
<reference evidence="2" key="1">
    <citation type="submission" date="2025-08" db="UniProtKB">
        <authorList>
            <consortium name="RefSeq"/>
        </authorList>
    </citation>
    <scope>IDENTIFICATION</scope>
</reference>
<dbReference type="InterPro" id="IPR013103">
    <property type="entry name" value="RVT_2"/>
</dbReference>
<dbReference type="KEGG" id="nta:107778567"/>
<dbReference type="PaxDb" id="4097-A0A1S3YQ57"/>
<dbReference type="PANTHER" id="PTHR11439">
    <property type="entry name" value="GAG-POL-RELATED RETROTRANSPOSON"/>
    <property type="match status" value="1"/>
</dbReference>